<dbReference type="SUPFAM" id="SSF49401">
    <property type="entry name" value="Bacterial adhesins"/>
    <property type="match status" value="1"/>
</dbReference>
<dbReference type="PATRIC" id="fig|1234409.3.peg.949"/>
<feature type="domain" description="CNA-B" evidence="8">
    <location>
        <begin position="522"/>
        <end position="605"/>
    </location>
</feature>
<dbReference type="Pfam" id="PF05738">
    <property type="entry name" value="Cna_B"/>
    <property type="match status" value="9"/>
</dbReference>
<evidence type="ECO:0000256" key="3">
    <source>
        <dbReference type="ARBA" id="ARBA00022525"/>
    </source>
</evidence>
<dbReference type="Proteomes" id="UP000016057">
    <property type="component" value="Unassembled WGS sequence"/>
</dbReference>
<name>K8ZAG6_9ENTE</name>
<keyword evidence="4" id="KW-0732">Signal</keyword>
<feature type="domain" description="CNA-B" evidence="8">
    <location>
        <begin position="424"/>
        <end position="513"/>
    </location>
</feature>
<feature type="compositionally biased region" description="Basic and acidic residues" evidence="6">
    <location>
        <begin position="1193"/>
        <end position="1203"/>
    </location>
</feature>
<evidence type="ECO:0000256" key="4">
    <source>
        <dbReference type="ARBA" id="ARBA00022729"/>
    </source>
</evidence>
<reference evidence="9 10" key="1">
    <citation type="journal article" date="2013" name="Genome Announc.">
        <title>Draft Genome Sequence of Catellicoccus marimammalium, a Novel Species Commonly Found in Gull Feces.</title>
        <authorList>
            <person name="Weigand M.R."/>
            <person name="Ryu H."/>
            <person name="Bozcek L."/>
            <person name="Konstantinidis K.T."/>
            <person name="Santo Domingo J.W."/>
        </authorList>
    </citation>
    <scope>NUCLEOTIDE SEQUENCE [LARGE SCALE GENOMIC DNA]</scope>
    <source>
        <strain evidence="9 10">M35/04/3</strain>
    </source>
</reference>
<keyword evidence="2" id="KW-0134">Cell wall</keyword>
<evidence type="ECO:0000259" key="8">
    <source>
        <dbReference type="Pfam" id="PF05738"/>
    </source>
</evidence>
<comment type="subcellular location">
    <subcellularLocation>
        <location evidence="1">Secreted</location>
        <location evidence="1">Cell wall</location>
    </subcellularLocation>
</comment>
<keyword evidence="3" id="KW-0964">Secreted</keyword>
<feature type="transmembrane region" description="Helical" evidence="7">
    <location>
        <begin position="1215"/>
        <end position="1233"/>
    </location>
</feature>
<dbReference type="Gene3D" id="2.60.40.1140">
    <property type="entry name" value="Collagen-binding surface protein Cna, B-type domain"/>
    <property type="match status" value="9"/>
</dbReference>
<evidence type="ECO:0000256" key="2">
    <source>
        <dbReference type="ARBA" id="ARBA00022512"/>
    </source>
</evidence>
<accession>K8ZAG6</accession>
<dbReference type="GO" id="GO:0007155">
    <property type="term" value="P:cell adhesion"/>
    <property type="evidence" value="ECO:0007669"/>
    <property type="project" value="InterPro"/>
</dbReference>
<dbReference type="Gene3D" id="2.60.40.740">
    <property type="match status" value="1"/>
</dbReference>
<dbReference type="SUPFAM" id="SSF49478">
    <property type="entry name" value="Cna protein B-type domain"/>
    <property type="match status" value="9"/>
</dbReference>
<dbReference type="CDD" id="cd00222">
    <property type="entry name" value="CollagenBindB"/>
    <property type="match status" value="9"/>
</dbReference>
<dbReference type="InterPro" id="IPR008966">
    <property type="entry name" value="Adhesion_dom_sf"/>
</dbReference>
<feature type="compositionally biased region" description="Low complexity" evidence="6">
    <location>
        <begin position="1120"/>
        <end position="1161"/>
    </location>
</feature>
<comment type="caution">
    <text evidence="9">The sequence shown here is derived from an EMBL/GenBank/DDBJ whole genome shotgun (WGS) entry which is preliminary data.</text>
</comment>
<feature type="domain" description="CNA-B" evidence="8">
    <location>
        <begin position="801"/>
        <end position="890"/>
    </location>
</feature>
<keyword evidence="5" id="KW-0572">Peptidoglycan-anchor</keyword>
<keyword evidence="9" id="KW-0176">Collagen</keyword>
<feature type="domain" description="CNA-B" evidence="8">
    <location>
        <begin position="333"/>
        <end position="416"/>
    </location>
</feature>
<protein>
    <submittedName>
        <fullName evidence="9">Collagen adhesin</fullName>
    </submittedName>
</protein>
<proteinExistence type="predicted"/>
<keyword evidence="7" id="KW-1133">Transmembrane helix</keyword>
<dbReference type="InterPro" id="IPR008454">
    <property type="entry name" value="Collagen-bd_Cna-like_B-typ_dom"/>
</dbReference>
<evidence type="ECO:0000313" key="10">
    <source>
        <dbReference type="Proteomes" id="UP000016057"/>
    </source>
</evidence>
<dbReference type="AlphaFoldDB" id="K8ZAG6"/>
<sequence>MQVTFTDEVEKLDHVHGNFEFTCTANNKTGKDGTEGRPVTITSDFGISGITPPSVTIQPSETVGPGGGKYPFYYKTGTIEKDANHEVTYWLNANLNKDYLSSDIVIEDQIGSGQEMLWDKCEIYLDSTMNSDSAHNCTLTPQEFVEKGYGKIELIDGDKNHFKITINQDKIRYTTVTVRYRTKITDLSQKEFENQSKATYKKFYDNQPTTDNSNISIDNVYLGGSGGGDTPTSKTELNVKKQWIDANDQDGIRPEFIEVQLYANGKPKGEKVVLNDSNHWFYTWKDLPTKENGQKIEYTVKEVSNVPGYTTKVERVNRSFLITNTHEPEKTEVRGLKVWQDNHNQDNVRPSSIIVRLYADGVEVDQKVVTGVSDEWKYEFTNLPKYKDGKKIQYIVREDKIPNYVSTNKESIIVNTHKLNKTSIDVLKAWDDKDDQDGKRPTSIQVQLYANDTIKVGHPVTLNENNHWSYSWDGLDENKDGKKIRYSVKEISKIPGYETSITDEGNGTFVITNRHEVEYTSIKGKKIWRDGQDQDKQRPAKLMIHLYANGKEVSTQVITGTGDTWNYEFTHLPKYENGKEIQYTVTEDRIPNYTGQIEGTTITNTHSPNETHISVLKRWEDEGNQDGKRPSSIQVQLYANGKEKGTPITLDEKNKWSYTWDHLPQNEAGKEIHYEVKEISNVPGYTSSQTIRPDGTIVLTNTYAPEQTEIKGKKIWQDHNNEDQKRPKAILVFLYADGVQVDKQLVHGEGNEWQFSFKNLPKYKEGKEIHYSIKEEKVPEYTTKIEGTTITNTYQPETTQISVKKEWKDDNNAENKRPSSIQVQLYANGKPQGEAIELNEKNHWSYQWTGLKENETGKKIIYTVKEKSIPKDYTSTVTKEGLTSFIIVNTFVPPVTPPVTPPEKPETTEIRGEKVWEDHHNQDGVRPESIEIHLYANGKEVAKKEVTGTGDRWSYEFTNLPKFEEGKEIQYTVTEDKIPNYTGKIEGTTITNTHAPNETHLTVMKRWEDNNNEDKKRPEAIKVQLYADGKEKGEPVFLNEENQWSYTWSHLPEKVDGKKVNYEVKEVTKVLGYETSQKVGEDGTVVIINTYTKPPKPPVPPVTPPVESSDTESTKEDATESSVPVESTETTTPIESTETTKPVESTESTETTSSTHSTESSTTEESESSTSSSSESTREGEIFPPKTSSSAKPTKEERKEKGKLPQTGTRSSLEFILVGWALVSSAVILFFLYKKYRS</sequence>
<dbReference type="InterPro" id="IPR011252">
    <property type="entry name" value="Fibrogen-bd_dom1"/>
</dbReference>
<dbReference type="Gene3D" id="2.60.40.1280">
    <property type="match status" value="1"/>
</dbReference>
<dbReference type="STRING" id="1234409.C683_0998"/>
<evidence type="ECO:0000256" key="5">
    <source>
        <dbReference type="ARBA" id="ARBA00023088"/>
    </source>
</evidence>
<dbReference type="EMBL" id="AMYT01000021">
    <property type="protein sequence ID" value="EKU27002.1"/>
    <property type="molecule type" value="Genomic_DNA"/>
</dbReference>
<evidence type="ECO:0000256" key="6">
    <source>
        <dbReference type="SAM" id="MobiDB-lite"/>
    </source>
</evidence>
<keyword evidence="10" id="KW-1185">Reference proteome</keyword>
<keyword evidence="7" id="KW-0472">Membrane</keyword>
<feature type="region of interest" description="Disordered" evidence="6">
    <location>
        <begin position="1090"/>
        <end position="1208"/>
    </location>
</feature>
<evidence type="ECO:0000313" key="9">
    <source>
        <dbReference type="EMBL" id="EKU27002.1"/>
    </source>
</evidence>
<feature type="domain" description="CNA-B" evidence="8">
    <location>
        <begin position="910"/>
        <end position="993"/>
    </location>
</feature>
<feature type="domain" description="CNA-B" evidence="8">
    <location>
        <begin position="613"/>
        <end position="702"/>
    </location>
</feature>
<keyword evidence="7" id="KW-0812">Transmembrane</keyword>
<feature type="domain" description="CNA-B" evidence="8">
    <location>
        <begin position="238"/>
        <end position="325"/>
    </location>
</feature>
<evidence type="ECO:0000256" key="7">
    <source>
        <dbReference type="SAM" id="Phobius"/>
    </source>
</evidence>
<gene>
    <name evidence="9" type="ORF">C683_0998</name>
</gene>
<dbReference type="eggNOG" id="COG4932">
    <property type="taxonomic scope" value="Bacteria"/>
</dbReference>
<organism evidence="9 10">
    <name type="scientific">Catellicoccus marimammalium M35/04/3</name>
    <dbReference type="NCBI Taxonomy" id="1234409"/>
    <lineage>
        <taxon>Bacteria</taxon>
        <taxon>Bacillati</taxon>
        <taxon>Bacillota</taxon>
        <taxon>Bacilli</taxon>
        <taxon>Lactobacillales</taxon>
        <taxon>Enterococcaceae</taxon>
        <taxon>Catellicoccus</taxon>
    </lineage>
</organism>
<feature type="domain" description="CNA-B" evidence="8">
    <location>
        <begin position="1002"/>
        <end position="1090"/>
    </location>
</feature>
<feature type="compositionally biased region" description="Pro residues" evidence="6">
    <location>
        <begin position="1094"/>
        <end position="1104"/>
    </location>
</feature>
<feature type="domain" description="CNA-B" evidence="8">
    <location>
        <begin position="710"/>
        <end position="793"/>
    </location>
</feature>
<evidence type="ECO:0000256" key="1">
    <source>
        <dbReference type="ARBA" id="ARBA00004191"/>
    </source>
</evidence>